<keyword evidence="1" id="KW-0812">Transmembrane</keyword>
<feature type="transmembrane region" description="Helical" evidence="1">
    <location>
        <begin position="151"/>
        <end position="173"/>
    </location>
</feature>
<evidence type="ECO:0000259" key="2">
    <source>
        <dbReference type="Pfam" id="PF10081"/>
    </source>
</evidence>
<feature type="transmembrane region" description="Helical" evidence="1">
    <location>
        <begin position="125"/>
        <end position="144"/>
    </location>
</feature>
<evidence type="ECO:0000256" key="1">
    <source>
        <dbReference type="SAM" id="Phobius"/>
    </source>
</evidence>
<dbReference type="InterPro" id="IPR027787">
    <property type="entry name" value="Alpha/beta-hydrolase_catalytic"/>
</dbReference>
<feature type="domain" description="Alpha/beta-hydrolase catalytic" evidence="2">
    <location>
        <begin position="329"/>
        <end position="400"/>
    </location>
</feature>
<proteinExistence type="predicted"/>
<keyword evidence="1" id="KW-1133">Transmembrane helix</keyword>
<reference evidence="3 4" key="1">
    <citation type="submission" date="2020-04" db="EMBL/GenBank/DDBJ databases">
        <title>MicrobeNet Type strains.</title>
        <authorList>
            <person name="Nicholson A.C."/>
        </authorList>
    </citation>
    <scope>NUCLEOTIDE SEQUENCE [LARGE SCALE GENOMIC DNA]</scope>
    <source>
        <strain evidence="3 4">ATCC BAA-14</strain>
    </source>
</reference>
<accession>A0A846WQ50</accession>
<keyword evidence="1" id="KW-0472">Membrane</keyword>
<evidence type="ECO:0000313" key="3">
    <source>
        <dbReference type="EMBL" id="NKY03695.1"/>
    </source>
</evidence>
<feature type="domain" description="Alpha/beta-hydrolase catalytic" evidence="2">
    <location>
        <begin position="179"/>
        <end position="319"/>
    </location>
</feature>
<dbReference type="EMBL" id="JAAXPC010000011">
    <property type="protein sequence ID" value="NKY03695.1"/>
    <property type="molecule type" value="Genomic_DNA"/>
</dbReference>
<dbReference type="Proteomes" id="UP000563898">
    <property type="component" value="Unassembled WGS sequence"/>
</dbReference>
<name>A0A846WQ50_9ACTN</name>
<gene>
    <name evidence="3" type="ORF">HGA05_19180</name>
</gene>
<comment type="caution">
    <text evidence="3">The sequence shown here is derived from an EMBL/GenBank/DDBJ whole genome shotgun (WGS) entry which is preliminary data.</text>
</comment>
<dbReference type="AlphaFoldDB" id="A0A846WQ50"/>
<dbReference type="Pfam" id="PF10081">
    <property type="entry name" value="Abhydrolase_9"/>
    <property type="match status" value="2"/>
</dbReference>
<protein>
    <recommendedName>
        <fullName evidence="2">Alpha/beta-hydrolase catalytic domain-containing protein</fullName>
    </recommendedName>
</protein>
<feature type="transmembrane region" description="Helical" evidence="1">
    <location>
        <begin position="85"/>
        <end position="105"/>
    </location>
</feature>
<evidence type="ECO:0000313" key="4">
    <source>
        <dbReference type="Proteomes" id="UP000563898"/>
    </source>
</evidence>
<dbReference type="SUPFAM" id="SSF53474">
    <property type="entry name" value="alpha/beta-Hydrolases"/>
    <property type="match status" value="1"/>
</dbReference>
<feature type="transmembrane region" description="Helical" evidence="1">
    <location>
        <begin position="56"/>
        <end position="73"/>
    </location>
</feature>
<dbReference type="InterPro" id="IPR029058">
    <property type="entry name" value="AB_hydrolase_fold"/>
</dbReference>
<feature type="transmembrane region" description="Helical" evidence="1">
    <location>
        <begin position="32"/>
        <end position="50"/>
    </location>
</feature>
<organism evidence="3 4">
    <name type="scientific">Gordonia polyisoprenivorans</name>
    <dbReference type="NCBI Taxonomy" id="84595"/>
    <lineage>
        <taxon>Bacteria</taxon>
        <taxon>Bacillati</taxon>
        <taxon>Actinomycetota</taxon>
        <taxon>Actinomycetes</taxon>
        <taxon>Mycobacteriales</taxon>
        <taxon>Gordoniaceae</taxon>
        <taxon>Gordonia</taxon>
    </lineage>
</organism>
<sequence length="405" mass="41562">MTSAVDTVAPNRRALGRRALVRRALGRLSPPGSLTVVGGLIGALIALWPGSLPRDVVTAAVLTGVCVAVMTAVGRALGSARPERLITSWAVAALAVAVLMAGSIANTLWQNILRSDIGIAGVGPAYPAAPAAAGCAGFVAVAWFGRRAAMAATAALATVVLFATPATSAAASIDATPTAADIDRAATVLTDTWVREGGLRRGAVVIAVPTGSGWVDPQATTAMRARLHDDVEFLSLPYASASSWRVFVSDRGSATTATVALLRHVLDARDSLPPGVARPRVYLYGQSLGALGADRAREWANTRHPGAVAGTVLAGVPADTVDPRGGGSSRIVFANSSDPVTRWSTAAVWRPPTRPAQTRIVGARMHTPPWLPVVSFVQTSVDLLGALDGPAGTGHRYGPEQGALP</sequence>
<dbReference type="RefSeq" id="WP_006371004.1">
    <property type="nucleotide sequence ID" value="NZ_JAAXPC010000011.1"/>
</dbReference>